<proteinExistence type="predicted"/>
<dbReference type="AlphaFoldDB" id="A0A8K0H235"/>
<dbReference type="OrthoDB" id="1894072at2759"/>
<protein>
    <recommendedName>
        <fullName evidence="3">Pentatricopeptide repeat-containing protein</fullName>
    </recommendedName>
</protein>
<dbReference type="InterPro" id="IPR011990">
    <property type="entry name" value="TPR-like_helical_dom_sf"/>
</dbReference>
<evidence type="ECO:0000313" key="1">
    <source>
        <dbReference type="EMBL" id="KAF3444267.1"/>
    </source>
</evidence>
<evidence type="ECO:0008006" key="3">
    <source>
        <dbReference type="Google" id="ProtNLM"/>
    </source>
</evidence>
<gene>
    <name evidence="1" type="ORF">FNV43_RR13957</name>
</gene>
<comment type="caution">
    <text evidence="1">The sequence shown here is derived from an EMBL/GenBank/DDBJ whole genome shotgun (WGS) entry which is preliminary data.</text>
</comment>
<keyword evidence="2" id="KW-1185">Reference proteome</keyword>
<dbReference type="EMBL" id="VOIH02000006">
    <property type="protein sequence ID" value="KAF3444267.1"/>
    <property type="molecule type" value="Genomic_DNA"/>
</dbReference>
<dbReference type="Proteomes" id="UP000796880">
    <property type="component" value="Unassembled WGS sequence"/>
</dbReference>
<sequence>MDFQKLGSWNSMIAVFPFHGLGTQAMDLFIQMQHDDIGLDRATLLIILSSLCGSSENDINLCLRFCLQLYCLTVKTGLISDVKAATALVKAYSDLGGDILHYRSHSHTHSLSLFTTGKLVEIDCQFVTEQ</sequence>
<accession>A0A8K0H235</accession>
<organism evidence="1 2">
    <name type="scientific">Rhamnella rubrinervis</name>
    <dbReference type="NCBI Taxonomy" id="2594499"/>
    <lineage>
        <taxon>Eukaryota</taxon>
        <taxon>Viridiplantae</taxon>
        <taxon>Streptophyta</taxon>
        <taxon>Embryophyta</taxon>
        <taxon>Tracheophyta</taxon>
        <taxon>Spermatophyta</taxon>
        <taxon>Magnoliopsida</taxon>
        <taxon>eudicotyledons</taxon>
        <taxon>Gunneridae</taxon>
        <taxon>Pentapetalae</taxon>
        <taxon>rosids</taxon>
        <taxon>fabids</taxon>
        <taxon>Rosales</taxon>
        <taxon>Rhamnaceae</taxon>
        <taxon>rhamnoid group</taxon>
        <taxon>Rhamneae</taxon>
        <taxon>Rhamnella</taxon>
    </lineage>
</organism>
<dbReference type="Gene3D" id="1.25.40.10">
    <property type="entry name" value="Tetratricopeptide repeat domain"/>
    <property type="match status" value="1"/>
</dbReference>
<reference evidence="1" key="1">
    <citation type="submission" date="2020-03" db="EMBL/GenBank/DDBJ databases">
        <title>A high-quality chromosome-level genome assembly of a woody plant with both climbing and erect habits, Rhamnella rubrinervis.</title>
        <authorList>
            <person name="Lu Z."/>
            <person name="Yang Y."/>
            <person name="Zhu X."/>
            <person name="Sun Y."/>
        </authorList>
    </citation>
    <scope>NUCLEOTIDE SEQUENCE</scope>
    <source>
        <strain evidence="1">BYM</strain>
        <tissue evidence="1">Leaf</tissue>
    </source>
</reference>
<name>A0A8K0H235_9ROSA</name>
<evidence type="ECO:0000313" key="2">
    <source>
        <dbReference type="Proteomes" id="UP000796880"/>
    </source>
</evidence>